<dbReference type="AlphaFoldDB" id="A0ABD0J6B5"/>
<proteinExistence type="predicted"/>
<accession>A0ABD0J6B5</accession>
<gene>
    <name evidence="1" type="ORF">BaRGS_00038284</name>
</gene>
<dbReference type="EMBL" id="JACVVK020000610">
    <property type="protein sequence ID" value="KAK7463139.1"/>
    <property type="molecule type" value="Genomic_DNA"/>
</dbReference>
<sequence>MDEDGKRLKTRGIELLFSDVRAQRATTSWTRLNHTSQKTTTRSQTRVLAQLATVRSLFSRPRETQSPEFGWRFIRRTRLPVS</sequence>
<reference evidence="1 2" key="1">
    <citation type="journal article" date="2023" name="Sci. Data">
        <title>Genome assembly of the Korean intertidal mud-creeper Batillaria attramentaria.</title>
        <authorList>
            <person name="Patra A.K."/>
            <person name="Ho P.T."/>
            <person name="Jun S."/>
            <person name="Lee S.J."/>
            <person name="Kim Y."/>
            <person name="Won Y.J."/>
        </authorList>
    </citation>
    <scope>NUCLEOTIDE SEQUENCE [LARGE SCALE GENOMIC DNA]</scope>
    <source>
        <strain evidence="1">Wonlab-2016</strain>
    </source>
</reference>
<name>A0ABD0J6B5_9CAEN</name>
<dbReference type="Proteomes" id="UP001519460">
    <property type="component" value="Unassembled WGS sequence"/>
</dbReference>
<evidence type="ECO:0000313" key="2">
    <source>
        <dbReference type="Proteomes" id="UP001519460"/>
    </source>
</evidence>
<keyword evidence="2" id="KW-1185">Reference proteome</keyword>
<organism evidence="1 2">
    <name type="scientific">Batillaria attramentaria</name>
    <dbReference type="NCBI Taxonomy" id="370345"/>
    <lineage>
        <taxon>Eukaryota</taxon>
        <taxon>Metazoa</taxon>
        <taxon>Spiralia</taxon>
        <taxon>Lophotrochozoa</taxon>
        <taxon>Mollusca</taxon>
        <taxon>Gastropoda</taxon>
        <taxon>Caenogastropoda</taxon>
        <taxon>Sorbeoconcha</taxon>
        <taxon>Cerithioidea</taxon>
        <taxon>Batillariidae</taxon>
        <taxon>Batillaria</taxon>
    </lineage>
</organism>
<evidence type="ECO:0000313" key="1">
    <source>
        <dbReference type="EMBL" id="KAK7463139.1"/>
    </source>
</evidence>
<protein>
    <submittedName>
        <fullName evidence="1">Uncharacterized protein</fullName>
    </submittedName>
</protein>
<comment type="caution">
    <text evidence="1">The sequence shown here is derived from an EMBL/GenBank/DDBJ whole genome shotgun (WGS) entry which is preliminary data.</text>
</comment>